<feature type="region of interest" description="Disordered" evidence="1">
    <location>
        <begin position="207"/>
        <end position="226"/>
    </location>
</feature>
<evidence type="ECO:0000313" key="2">
    <source>
        <dbReference type="EMBL" id="KAK8382825.1"/>
    </source>
</evidence>
<name>A0AAW0T5G4_SCYPA</name>
<feature type="compositionally biased region" description="Basic and acidic residues" evidence="1">
    <location>
        <begin position="216"/>
        <end position="226"/>
    </location>
</feature>
<proteinExistence type="predicted"/>
<comment type="caution">
    <text evidence="2">The sequence shown here is derived from an EMBL/GenBank/DDBJ whole genome shotgun (WGS) entry which is preliminary data.</text>
</comment>
<dbReference type="EMBL" id="JARAKH010000038">
    <property type="protein sequence ID" value="KAK8382825.1"/>
    <property type="molecule type" value="Genomic_DNA"/>
</dbReference>
<accession>A0AAW0T5G4</accession>
<keyword evidence="3" id="KW-1185">Reference proteome</keyword>
<evidence type="ECO:0000256" key="1">
    <source>
        <dbReference type="SAM" id="MobiDB-lite"/>
    </source>
</evidence>
<reference evidence="2 3" key="1">
    <citation type="submission" date="2023-03" db="EMBL/GenBank/DDBJ databases">
        <title>High-quality genome of Scylla paramamosain provides insights in environmental adaptation.</title>
        <authorList>
            <person name="Zhang L."/>
        </authorList>
    </citation>
    <scope>NUCLEOTIDE SEQUENCE [LARGE SCALE GENOMIC DNA]</scope>
    <source>
        <strain evidence="2">LZ_2023a</strain>
        <tissue evidence="2">Muscle</tissue>
    </source>
</reference>
<dbReference type="AlphaFoldDB" id="A0AAW0T5G4"/>
<evidence type="ECO:0000313" key="3">
    <source>
        <dbReference type="Proteomes" id="UP001487740"/>
    </source>
</evidence>
<protein>
    <submittedName>
        <fullName evidence="2">Uncharacterized protein</fullName>
    </submittedName>
</protein>
<dbReference type="Proteomes" id="UP001487740">
    <property type="component" value="Unassembled WGS sequence"/>
</dbReference>
<sequence length="226" mass="25527">MFARKILPLETNNCDRDGYVMHTERTLSLKLTLSLTGIVQEGTPWRQNPGDLPVYPEVSQQTQEHHSKDVSVQSMQTTLAAGLCSPITRRLMSSSKRRSCRSTQALVSFMSLEQLTFTSSQQMYRNIRMQTEPLWQYTACPSASCEGITVELTGEQRDILTVCATAKSPSVFCEVMVPIKYDLDVKLMDEGRLKISQMESDEIKVLTENGEVNSRGLKESQHSHHH</sequence>
<organism evidence="2 3">
    <name type="scientific">Scylla paramamosain</name>
    <name type="common">Mud crab</name>
    <dbReference type="NCBI Taxonomy" id="85552"/>
    <lineage>
        <taxon>Eukaryota</taxon>
        <taxon>Metazoa</taxon>
        <taxon>Ecdysozoa</taxon>
        <taxon>Arthropoda</taxon>
        <taxon>Crustacea</taxon>
        <taxon>Multicrustacea</taxon>
        <taxon>Malacostraca</taxon>
        <taxon>Eumalacostraca</taxon>
        <taxon>Eucarida</taxon>
        <taxon>Decapoda</taxon>
        <taxon>Pleocyemata</taxon>
        <taxon>Brachyura</taxon>
        <taxon>Eubrachyura</taxon>
        <taxon>Portunoidea</taxon>
        <taxon>Portunidae</taxon>
        <taxon>Portuninae</taxon>
        <taxon>Scylla</taxon>
    </lineage>
</organism>
<gene>
    <name evidence="2" type="ORF">O3P69_011401</name>
</gene>